<dbReference type="EMBL" id="CP048409">
    <property type="protein sequence ID" value="QIA06919.1"/>
    <property type="molecule type" value="Genomic_DNA"/>
</dbReference>
<dbReference type="KEGG" id="drc:G0Q07_03850"/>
<organism evidence="2 3">
    <name type="scientific">Draconibacterium halophilum</name>
    <dbReference type="NCBI Taxonomy" id="2706887"/>
    <lineage>
        <taxon>Bacteria</taxon>
        <taxon>Pseudomonadati</taxon>
        <taxon>Bacteroidota</taxon>
        <taxon>Bacteroidia</taxon>
        <taxon>Marinilabiliales</taxon>
        <taxon>Prolixibacteraceae</taxon>
        <taxon>Draconibacterium</taxon>
    </lineage>
</organism>
<evidence type="ECO:0000256" key="1">
    <source>
        <dbReference type="SAM" id="SignalP"/>
    </source>
</evidence>
<keyword evidence="3" id="KW-1185">Reference proteome</keyword>
<gene>
    <name evidence="2" type="ORF">G0Q07_03850</name>
</gene>
<evidence type="ECO:0000313" key="3">
    <source>
        <dbReference type="Proteomes" id="UP000474630"/>
    </source>
</evidence>
<sequence>MKQLFTVLLIAINLFAFAQISTYSPKDMESWQSIGQGNGFVTHGQFFMEEVEGSKGFMLFSPHKYEDVVLRYEVMTLNAATVLVAILNASDRGESTALTLNENSDNFGFWTTEVEDYMFGFRVMAHNSTPFLRKHPATNGESAQIALADKDVMHSGWRHQVECGKKANKLWLKIDGKTLFEVNDDKPHKAGKIAIRVRGTANELGKCMIRNLEIEGSRAK</sequence>
<evidence type="ECO:0008006" key="4">
    <source>
        <dbReference type="Google" id="ProtNLM"/>
    </source>
</evidence>
<feature type="chain" id="PRO_5025545936" description="3-keto-disaccharide hydrolase domain-containing protein" evidence="1">
    <location>
        <begin position="19"/>
        <end position="220"/>
    </location>
</feature>
<dbReference type="Proteomes" id="UP000474630">
    <property type="component" value="Chromosome"/>
</dbReference>
<name>A0A6C0RA05_9BACT</name>
<dbReference type="RefSeq" id="WP_163344848.1">
    <property type="nucleotide sequence ID" value="NZ_CP048409.1"/>
</dbReference>
<dbReference type="Gene3D" id="2.60.120.200">
    <property type="match status" value="1"/>
</dbReference>
<feature type="signal peptide" evidence="1">
    <location>
        <begin position="1"/>
        <end position="18"/>
    </location>
</feature>
<evidence type="ECO:0000313" key="2">
    <source>
        <dbReference type="EMBL" id="QIA06919.1"/>
    </source>
</evidence>
<reference evidence="2 3" key="1">
    <citation type="submission" date="2020-02" db="EMBL/GenBank/DDBJ databases">
        <title>Genome sequencing for Draconibacterium sp. strain M1.</title>
        <authorList>
            <person name="Park S.-J."/>
        </authorList>
    </citation>
    <scope>NUCLEOTIDE SEQUENCE [LARGE SCALE GENOMIC DNA]</scope>
    <source>
        <strain evidence="2 3">M1</strain>
    </source>
</reference>
<protein>
    <recommendedName>
        <fullName evidence="4">3-keto-disaccharide hydrolase domain-containing protein</fullName>
    </recommendedName>
</protein>
<accession>A0A6C0RA05</accession>
<keyword evidence="1" id="KW-0732">Signal</keyword>
<proteinExistence type="predicted"/>
<dbReference type="AlphaFoldDB" id="A0A6C0RA05"/>